<dbReference type="KEGG" id="seri:SERIO_v1c06140"/>
<feature type="compositionally biased region" description="Basic residues" evidence="1">
    <location>
        <begin position="555"/>
        <end position="566"/>
    </location>
</feature>
<keyword evidence="3" id="KW-1185">Reference proteome</keyword>
<evidence type="ECO:0000256" key="1">
    <source>
        <dbReference type="SAM" id="MobiDB-lite"/>
    </source>
</evidence>
<dbReference type="EMBL" id="CP011856">
    <property type="protein sequence ID" value="AKM54185.1"/>
    <property type="molecule type" value="Genomic_DNA"/>
</dbReference>
<name>A0A0H3XI94_9MOLU</name>
<dbReference type="Proteomes" id="UP000035661">
    <property type="component" value="Chromosome"/>
</dbReference>
<reference evidence="2 3" key="1">
    <citation type="journal article" date="2015" name="Genome Biol. Evol.">
        <title>Found and Lost: The Fates of Horizontally Acquired Genes in Arthropod-Symbiotic Spiroplasma.</title>
        <authorList>
            <person name="Lo W.S."/>
            <person name="Gasparich G.E."/>
            <person name="Kuo C.H."/>
        </authorList>
    </citation>
    <scope>NUCLEOTIDE SEQUENCE [LARGE SCALE GENOMIC DNA]</scope>
    <source>
        <strain evidence="3">TDA-040725-5</strain>
    </source>
</reference>
<protein>
    <submittedName>
        <fullName evidence="2">Uncharacterized protein</fullName>
    </submittedName>
</protein>
<reference evidence="3" key="2">
    <citation type="submission" date="2015-06" db="EMBL/GenBank/DDBJ databases">
        <title>Complete genome sequence of Spiroplasma eriocheiris TDA-040725-5 (DSM 21848).</title>
        <authorList>
            <person name="Lo W.-S."/>
            <person name="Kuo C.-H."/>
        </authorList>
    </citation>
    <scope>NUCLEOTIDE SEQUENCE [LARGE SCALE GENOMIC DNA]</scope>
    <source>
        <strain evidence="3">TDA-040725-5</strain>
    </source>
</reference>
<evidence type="ECO:0000313" key="2">
    <source>
        <dbReference type="EMBL" id="AKM54185.1"/>
    </source>
</evidence>
<organism evidence="2 3">
    <name type="scientific">Spiroplasma eriocheiris</name>
    <dbReference type="NCBI Taxonomy" id="315358"/>
    <lineage>
        <taxon>Bacteria</taxon>
        <taxon>Bacillati</taxon>
        <taxon>Mycoplasmatota</taxon>
        <taxon>Mollicutes</taxon>
        <taxon>Entomoplasmatales</taxon>
        <taxon>Spiroplasmataceae</taxon>
        <taxon>Spiroplasma</taxon>
    </lineage>
</organism>
<feature type="compositionally biased region" description="Low complexity" evidence="1">
    <location>
        <begin position="577"/>
        <end position="593"/>
    </location>
</feature>
<feature type="region of interest" description="Disordered" evidence="1">
    <location>
        <begin position="551"/>
        <end position="606"/>
    </location>
</feature>
<evidence type="ECO:0000313" key="3">
    <source>
        <dbReference type="Proteomes" id="UP000035661"/>
    </source>
</evidence>
<sequence>MKEKIDISEWPYDRNQVSVLHELRFNEQKTIVKYVREFIKYLGENTKIIENHIKISSNSLLFSLIFFNYNDPYYFWKFIKSFHISELKEWALYEEQLLILNATNEYNFINETNNVEEFRPKFEEYTFENLITPLIKKILEIKTKILNKNENIKEELELHFDNIWNKIKWKTIEILKDNYFLLNNLFNMINAKKVLDFLNPLSRSKNDLNFYYELSMIELKDSIEEELTSAKNNAVIYKLLKDKIIPKLKKAAGNYINFLNKSLEEKNAKVLVNSNLFIDWDKKDKNPTLWQQVEDLPKISPSNCLIFKNLYHRYKIEIDNILAFLKISSLIAQKINYFNQKKDSNQFLVMATKDKKIQNLKITGIEIQINKLRNDYLSLITANIGMVIDEQEIIKFRTKTQTYFNKYNEIMNGLRSESQFNGELIIQMHKEYYPCWEKFVKVISDINIPKEILFPTSIMIKENDLISNSKNWSVQKRIDEIKKQLIDNNQKNYNALKKKPHQVEEPAINYEEVIEIKTTTPITPGVIFESKEKDPSNLTSKKVKAEETNDDYYKFNRKNKDRKKHVVTITNEKSKKPNNQNKKNFSKNSPKVNNSKKEQKHFSQTTNNIYNDDQLKLMNEVCSAYDQNINKPVVKKSLDQKISILNQKNPQWIYKIDKVIPPYVSKSSSITYASTLSLIVLNRSVGIDKGGRPAIKLAEKENKTLVWAGTSDESCQYDIVILSLNKETSFFIKNISWVANSEITGPYLLNGTEHSIGYEDLRNLWKLLVTSQQQSNLEDDTRKNLMNAYQAFINIITNTKDPMIYSLIKEFNNHQHNNLNDTTTDAMNEYYQNYISSNPNNSSLAELSFSDKTARDLNIKHMQLIKKQQQNCAKQISLNNSKGSKLLNEEENYLIPDH</sequence>
<dbReference type="AlphaFoldDB" id="A0A0H3XI94"/>
<proteinExistence type="predicted"/>
<dbReference type="PATRIC" id="fig|743698.3.peg.614"/>
<accession>A0A0H3XI94</accession>
<gene>
    <name evidence="2" type="ORF">SERIO_v1c06140</name>
</gene>
<dbReference type="RefSeq" id="WP_047791417.1">
    <property type="nucleotide sequence ID" value="NZ_CP011856.1"/>
</dbReference>